<proteinExistence type="predicted"/>
<dbReference type="EMBL" id="AHEN01000061">
    <property type="protein sequence ID" value="EJQ91319.1"/>
    <property type="molecule type" value="Genomic_DNA"/>
</dbReference>
<sequence length="142" mass="17018">MEQEKLKEYVFKINYHEKNSTLCTILLNSSCVALMFLFALYIWLESIRIFFNDHTIIAFFIIVAVLVCLYCLTERISKNKRYSLILKKDMLMSFILNSKTLNPQERNFFLSKLNKVRDEGDFTTVYMNYLQISQHNEEDFMH</sequence>
<organism evidence="2 3">
    <name type="scientific">Bacillus cereus MC67</name>
    <dbReference type="NCBI Taxonomy" id="1053219"/>
    <lineage>
        <taxon>Bacteria</taxon>
        <taxon>Bacillati</taxon>
        <taxon>Bacillota</taxon>
        <taxon>Bacilli</taxon>
        <taxon>Bacillales</taxon>
        <taxon>Bacillaceae</taxon>
        <taxon>Bacillus</taxon>
        <taxon>Bacillus cereus group</taxon>
    </lineage>
</organism>
<dbReference type="HOGENOM" id="CLU_1811856_0_0_9"/>
<feature type="transmembrane region" description="Helical" evidence="1">
    <location>
        <begin position="56"/>
        <end position="73"/>
    </location>
</feature>
<dbReference type="PATRIC" id="fig|1053219.3.peg.5709"/>
<gene>
    <name evidence="2" type="ORF">II3_05580</name>
</gene>
<keyword evidence="1" id="KW-0812">Transmembrane</keyword>
<reference evidence="2 3" key="1">
    <citation type="submission" date="2012-04" db="EMBL/GenBank/DDBJ databases">
        <title>The Genome Sequence of Bacillus cereus MC67.</title>
        <authorList>
            <consortium name="The Broad Institute Genome Sequencing Platform"/>
            <consortium name="The Broad Institute Genome Sequencing Center for Infectious Disease"/>
            <person name="Feldgarden M."/>
            <person name="Van der Auwera G.A."/>
            <person name="Mahillon J."/>
            <person name="Duprez V."/>
            <person name="Timmery S."/>
            <person name="Mattelet C."/>
            <person name="Dierick K."/>
            <person name="Sun M."/>
            <person name="Yu Z."/>
            <person name="Zhu L."/>
            <person name="Hu X."/>
            <person name="Shank E.B."/>
            <person name="Swiecicka I."/>
            <person name="Hansen B.M."/>
            <person name="Andrup L."/>
            <person name="Young S.K."/>
            <person name="Zeng Q."/>
            <person name="Gargeya S."/>
            <person name="Fitzgerald M."/>
            <person name="Haas B."/>
            <person name="Abouelleil A."/>
            <person name="Alvarado L."/>
            <person name="Arachchi H.M."/>
            <person name="Berlin A."/>
            <person name="Chapman S.B."/>
            <person name="Goldberg J."/>
            <person name="Griggs A."/>
            <person name="Gujja S."/>
            <person name="Hansen M."/>
            <person name="Howarth C."/>
            <person name="Imamovic A."/>
            <person name="Larimer J."/>
            <person name="McCowen C."/>
            <person name="Montmayeur A."/>
            <person name="Murphy C."/>
            <person name="Neiman D."/>
            <person name="Pearson M."/>
            <person name="Priest M."/>
            <person name="Roberts A."/>
            <person name="Saif S."/>
            <person name="Shea T."/>
            <person name="Sisk P."/>
            <person name="Sykes S."/>
            <person name="Wortman J."/>
            <person name="Nusbaum C."/>
            <person name="Birren B."/>
        </authorList>
    </citation>
    <scope>NUCLEOTIDE SEQUENCE [LARGE SCALE GENOMIC DNA]</scope>
    <source>
        <strain evidence="2 3">MC67</strain>
    </source>
</reference>
<keyword evidence="1" id="KW-1133">Transmembrane helix</keyword>
<protein>
    <submittedName>
        <fullName evidence="2">Uncharacterized protein</fullName>
    </submittedName>
</protein>
<keyword evidence="1" id="KW-0472">Membrane</keyword>
<evidence type="ECO:0000313" key="3">
    <source>
        <dbReference type="Proteomes" id="UP000006997"/>
    </source>
</evidence>
<evidence type="ECO:0000313" key="2">
    <source>
        <dbReference type="EMBL" id="EJQ91319.1"/>
    </source>
</evidence>
<comment type="caution">
    <text evidence="2">The sequence shown here is derived from an EMBL/GenBank/DDBJ whole genome shotgun (WGS) entry which is preliminary data.</text>
</comment>
<dbReference type="Proteomes" id="UP000006997">
    <property type="component" value="Unassembled WGS sequence"/>
</dbReference>
<dbReference type="RefSeq" id="WP_002162279.1">
    <property type="nucleotide sequence ID" value="NZ_JH792116.1"/>
</dbReference>
<feature type="transmembrane region" description="Helical" evidence="1">
    <location>
        <begin position="21"/>
        <end position="44"/>
    </location>
</feature>
<evidence type="ECO:0000256" key="1">
    <source>
        <dbReference type="SAM" id="Phobius"/>
    </source>
</evidence>
<name>J8ERL5_BACCE</name>
<dbReference type="AlphaFoldDB" id="J8ERL5"/>
<accession>J8ERL5</accession>